<organism evidence="8 9">
    <name type="scientific">Octopus sinensis</name>
    <name type="common">East Asian common octopus</name>
    <dbReference type="NCBI Taxonomy" id="2607531"/>
    <lineage>
        <taxon>Eukaryota</taxon>
        <taxon>Metazoa</taxon>
        <taxon>Spiralia</taxon>
        <taxon>Lophotrochozoa</taxon>
        <taxon>Mollusca</taxon>
        <taxon>Cephalopoda</taxon>
        <taxon>Coleoidea</taxon>
        <taxon>Octopodiformes</taxon>
        <taxon>Octopoda</taxon>
        <taxon>Incirrata</taxon>
        <taxon>Octopodidae</taxon>
        <taxon>Octopus</taxon>
    </lineage>
</organism>
<dbReference type="SMART" id="SM00726">
    <property type="entry name" value="UIM"/>
    <property type="match status" value="2"/>
</dbReference>
<evidence type="ECO:0000256" key="3">
    <source>
        <dbReference type="ARBA" id="ARBA00022490"/>
    </source>
</evidence>
<evidence type="ECO:0000256" key="1">
    <source>
        <dbReference type="ARBA" id="ARBA00004496"/>
    </source>
</evidence>
<dbReference type="Gene3D" id="1.25.40.90">
    <property type="match status" value="1"/>
</dbReference>
<dbReference type="GO" id="GO:0030276">
    <property type="term" value="F:clathrin binding"/>
    <property type="evidence" value="ECO:0007669"/>
    <property type="project" value="TreeGrafter"/>
</dbReference>
<dbReference type="PROSITE" id="PS50942">
    <property type="entry name" value="ENTH"/>
    <property type="match status" value="1"/>
</dbReference>
<dbReference type="GO" id="GO:0005543">
    <property type="term" value="F:phospholipid binding"/>
    <property type="evidence" value="ECO:0007669"/>
    <property type="project" value="TreeGrafter"/>
</dbReference>
<dbReference type="KEGG" id="osn:115227359"/>
<dbReference type="Pfam" id="PF01417">
    <property type="entry name" value="ENTH"/>
    <property type="match status" value="1"/>
</dbReference>
<evidence type="ECO:0000313" key="9">
    <source>
        <dbReference type="RefSeq" id="XP_029654083.1"/>
    </source>
</evidence>
<name>A0A6P7TQP7_9MOLL</name>
<dbReference type="InterPro" id="IPR008942">
    <property type="entry name" value="ENTH_VHS"/>
</dbReference>
<dbReference type="InterPro" id="IPR013809">
    <property type="entry name" value="ENTH"/>
</dbReference>
<feature type="domain" description="ENTH" evidence="7">
    <location>
        <begin position="3"/>
        <end position="134"/>
    </location>
</feature>
<dbReference type="GO" id="GO:0006897">
    <property type="term" value="P:endocytosis"/>
    <property type="evidence" value="ECO:0007669"/>
    <property type="project" value="TreeGrafter"/>
</dbReference>
<accession>A0A6P7TQP7</accession>
<sequence>MLTGNQRENLVRTKMREATSKDSWGPSSTLMAEIADFTHEPNLLQIIMTKIWKIINDENKNWQRVNKTLNLLTYITLTGSQYVASRCLENLSQLEDLVTSENVEKAGEKGFNVESKTYYLFSLLKNSERLQEARFRAINTRNSVSGLTTCSPVSETDPSTDRTGGISIPKSRQEEQEQLELALSLSMIEAKKNEEATKEDEKMLQEAIKISRSEYEVTNTLVDLSDAIVVAPSQMLQIELPPSQTQRMSSCELVDPWSTEMFTCDKKEEEFVPSLPPYESLPSDPSFLII</sequence>
<feature type="region of interest" description="Disordered" evidence="6">
    <location>
        <begin position="148"/>
        <end position="173"/>
    </location>
</feature>
<dbReference type="Proteomes" id="UP000515154">
    <property type="component" value="Unplaced"/>
</dbReference>
<dbReference type="GO" id="GO:0030125">
    <property type="term" value="C:clathrin vesicle coat"/>
    <property type="evidence" value="ECO:0007669"/>
    <property type="project" value="TreeGrafter"/>
</dbReference>
<dbReference type="InterPro" id="IPR003903">
    <property type="entry name" value="UIM_dom"/>
</dbReference>
<comment type="subcellular location">
    <subcellularLocation>
        <location evidence="1">Cytoplasm</location>
    </subcellularLocation>
</comment>
<dbReference type="GO" id="GO:0005886">
    <property type="term" value="C:plasma membrane"/>
    <property type="evidence" value="ECO:0007669"/>
    <property type="project" value="TreeGrafter"/>
</dbReference>
<dbReference type="PANTHER" id="PTHR12276:SF115">
    <property type="entry name" value="FI19443P1"/>
    <property type="match status" value="1"/>
</dbReference>
<protein>
    <submittedName>
        <fullName evidence="9">Epsin-1-like</fullName>
    </submittedName>
</protein>
<dbReference type="PROSITE" id="PS50330">
    <property type="entry name" value="UIM"/>
    <property type="match status" value="1"/>
</dbReference>
<keyword evidence="4" id="KW-0597">Phosphoprotein</keyword>
<dbReference type="AlphaFoldDB" id="A0A6P7TQP7"/>
<evidence type="ECO:0000256" key="4">
    <source>
        <dbReference type="ARBA" id="ARBA00022553"/>
    </source>
</evidence>
<dbReference type="GO" id="GO:0005768">
    <property type="term" value="C:endosome"/>
    <property type="evidence" value="ECO:0007669"/>
    <property type="project" value="TreeGrafter"/>
</dbReference>
<evidence type="ECO:0000259" key="7">
    <source>
        <dbReference type="PROSITE" id="PS50942"/>
    </source>
</evidence>
<dbReference type="PANTHER" id="PTHR12276">
    <property type="entry name" value="EPSIN/ENT-RELATED"/>
    <property type="match status" value="1"/>
</dbReference>
<reference evidence="9" key="1">
    <citation type="submission" date="2025-08" db="UniProtKB">
        <authorList>
            <consortium name="RefSeq"/>
        </authorList>
    </citation>
    <scope>IDENTIFICATION</scope>
</reference>
<keyword evidence="5" id="KW-0446">Lipid-binding</keyword>
<dbReference type="SUPFAM" id="SSF48464">
    <property type="entry name" value="ENTH/VHS domain"/>
    <property type="match status" value="1"/>
</dbReference>
<keyword evidence="8" id="KW-1185">Reference proteome</keyword>
<evidence type="ECO:0000256" key="6">
    <source>
        <dbReference type="SAM" id="MobiDB-lite"/>
    </source>
</evidence>
<evidence type="ECO:0000256" key="2">
    <source>
        <dbReference type="ARBA" id="ARBA00010130"/>
    </source>
</evidence>
<evidence type="ECO:0000313" key="8">
    <source>
        <dbReference type="Proteomes" id="UP000515154"/>
    </source>
</evidence>
<gene>
    <name evidence="9" type="primary">LOC115227359</name>
</gene>
<comment type="similarity">
    <text evidence="2">Belongs to the epsin family.</text>
</comment>
<dbReference type="RefSeq" id="XP_029654083.1">
    <property type="nucleotide sequence ID" value="XM_029798223.2"/>
</dbReference>
<keyword evidence="3" id="KW-0963">Cytoplasm</keyword>
<proteinExistence type="inferred from homology"/>
<evidence type="ECO:0000256" key="5">
    <source>
        <dbReference type="ARBA" id="ARBA00023121"/>
    </source>
</evidence>
<feature type="compositionally biased region" description="Polar residues" evidence="6">
    <location>
        <begin position="148"/>
        <end position="157"/>
    </location>
</feature>
<dbReference type="SMART" id="SM00273">
    <property type="entry name" value="ENTH"/>
    <property type="match status" value="1"/>
</dbReference>